<feature type="transmembrane region" description="Helical" evidence="7">
    <location>
        <begin position="201"/>
        <end position="219"/>
    </location>
</feature>
<evidence type="ECO:0000259" key="8">
    <source>
        <dbReference type="Pfam" id="PF02687"/>
    </source>
</evidence>
<evidence type="ECO:0000313" key="9">
    <source>
        <dbReference type="EMBL" id="GMA35392.1"/>
    </source>
</evidence>
<evidence type="ECO:0000256" key="5">
    <source>
        <dbReference type="ARBA" id="ARBA00023136"/>
    </source>
</evidence>
<feature type="transmembrane region" description="Helical" evidence="7">
    <location>
        <begin position="649"/>
        <end position="672"/>
    </location>
</feature>
<keyword evidence="2" id="KW-1003">Cell membrane</keyword>
<dbReference type="InterPro" id="IPR050250">
    <property type="entry name" value="Macrolide_Exporter_MacB"/>
</dbReference>
<evidence type="ECO:0000256" key="1">
    <source>
        <dbReference type="ARBA" id="ARBA00004651"/>
    </source>
</evidence>
<keyword evidence="3 7" id="KW-0812">Transmembrane</keyword>
<dbReference type="PANTHER" id="PTHR30572:SF4">
    <property type="entry name" value="ABC TRANSPORTER PERMEASE YTRF"/>
    <property type="match status" value="1"/>
</dbReference>
<feature type="transmembrane region" description="Helical" evidence="7">
    <location>
        <begin position="45"/>
        <end position="69"/>
    </location>
</feature>
<feature type="transmembrane region" description="Helical" evidence="7">
    <location>
        <begin position="144"/>
        <end position="170"/>
    </location>
</feature>
<dbReference type="InterPro" id="IPR003838">
    <property type="entry name" value="ABC3_permease_C"/>
</dbReference>
<feature type="transmembrane region" description="Helical" evidence="7">
    <location>
        <begin position="239"/>
        <end position="262"/>
    </location>
</feature>
<feature type="transmembrane region" description="Helical" evidence="7">
    <location>
        <begin position="303"/>
        <end position="319"/>
    </location>
</feature>
<dbReference type="RefSeq" id="WP_284327955.1">
    <property type="nucleotide sequence ID" value="NZ_BSUN01000001.1"/>
</dbReference>
<keyword evidence="5 7" id="KW-0472">Membrane</keyword>
<evidence type="ECO:0000313" key="10">
    <source>
        <dbReference type="Proteomes" id="UP001157125"/>
    </source>
</evidence>
<dbReference type="PANTHER" id="PTHR30572">
    <property type="entry name" value="MEMBRANE COMPONENT OF TRANSPORTER-RELATED"/>
    <property type="match status" value="1"/>
</dbReference>
<comment type="subcellular location">
    <subcellularLocation>
        <location evidence="1">Cell membrane</location>
        <topology evidence="1">Multi-pass membrane protein</topology>
    </subcellularLocation>
</comment>
<feature type="transmembrane region" description="Helical" evidence="7">
    <location>
        <begin position="105"/>
        <end position="124"/>
    </location>
</feature>
<dbReference type="EMBL" id="BSUN01000001">
    <property type="protein sequence ID" value="GMA35392.1"/>
    <property type="molecule type" value="Genomic_DNA"/>
</dbReference>
<evidence type="ECO:0000256" key="2">
    <source>
        <dbReference type="ARBA" id="ARBA00022475"/>
    </source>
</evidence>
<reference evidence="10" key="1">
    <citation type="journal article" date="2019" name="Int. J. Syst. Evol. Microbiol.">
        <title>The Global Catalogue of Microorganisms (GCM) 10K type strain sequencing project: providing services to taxonomists for standard genome sequencing and annotation.</title>
        <authorList>
            <consortium name="The Broad Institute Genomics Platform"/>
            <consortium name="The Broad Institute Genome Sequencing Center for Infectious Disease"/>
            <person name="Wu L."/>
            <person name="Ma J."/>
        </authorList>
    </citation>
    <scope>NUCLEOTIDE SEQUENCE [LARGE SCALE GENOMIC DNA]</scope>
    <source>
        <strain evidence="10">NBRC 112299</strain>
    </source>
</reference>
<accession>A0ABQ6IF76</accession>
<feature type="transmembrane region" description="Helical" evidence="7">
    <location>
        <begin position="599"/>
        <end position="621"/>
    </location>
</feature>
<evidence type="ECO:0000256" key="4">
    <source>
        <dbReference type="ARBA" id="ARBA00022989"/>
    </source>
</evidence>
<evidence type="ECO:0000256" key="6">
    <source>
        <dbReference type="ARBA" id="ARBA00038076"/>
    </source>
</evidence>
<gene>
    <name evidence="9" type="ORF">GCM10025876_15960</name>
</gene>
<feature type="domain" description="ABC3 transporter permease C-terminal" evidence="8">
    <location>
        <begin position="550"/>
        <end position="674"/>
    </location>
</feature>
<evidence type="ECO:0000256" key="7">
    <source>
        <dbReference type="SAM" id="Phobius"/>
    </source>
</evidence>
<protein>
    <recommendedName>
        <fullName evidence="8">ABC3 transporter permease C-terminal domain-containing protein</fullName>
    </recommendedName>
</protein>
<dbReference type="Pfam" id="PF02687">
    <property type="entry name" value="FtsX"/>
    <property type="match status" value="2"/>
</dbReference>
<keyword evidence="10" id="KW-1185">Reference proteome</keyword>
<sequence>MITGPMRWAAGVVLALGAGFGAWMAGPVWAPLGTFDDGTGPAWLPWLMALFFYGIPGLVIVGILATLFLRLGLVSARDGLATRMALGATRRDILRTAAVASARDGAIAAAVGVPVGLALAQAASDFSPMSSQELPGDPSLQWGAVAWAVAVFAGFAALAGLCGVLAYAALTKGAPDAMARAVAGDTDVAAPSLPPRAWHRVARAVPVVASVLGFALVILNRTVPLDAWASENLESPGDLVWAKNIGLMVAAVAAVWCAFRLLRWASERAVRTASAVLGRGDTTGGRAFAADGLARPSATRRRVLTVTAIVATLWAWSWGASGASEADIDAALSVDAVAIVTSVDPWAESGLPTGLSRIGLDQDVIATLADDPRLRVIPARVLVGAPQTVTLSDGTRDLGEVATAELVLAVDQADADAVAPHAYRTMGLASGVLLGGRDEEYLPGEDFVPRAPTGVGTITTWAGHTPVFGLDSEAPITTVDGEWARDIWGEAPVSALVVLSAGAPDQEFGMPSPDVIAAIDAAVPDGRGFVLSTATDSGWLVLPSHGFAVVLGGIGAAVVVLLAAGVAHASATSRRRDLATFAALGATPRSLRAAPRWEAVVTVGSAAGVGTLLGVGLALAFSNPFLLAPGAPFDAGEIGWHLAHGLTTVPWLVVIGGCVVAVTAAALVAGWAGRSMATGTPVDELREAQREGAR</sequence>
<keyword evidence="4 7" id="KW-1133">Transmembrane helix</keyword>
<feature type="domain" description="ABC3 transporter permease C-terminal" evidence="8">
    <location>
        <begin position="57"/>
        <end position="167"/>
    </location>
</feature>
<comment type="similarity">
    <text evidence="6">Belongs to the ABC-4 integral membrane protein family.</text>
</comment>
<organism evidence="9 10">
    <name type="scientific">Demequina litorisediminis</name>
    <dbReference type="NCBI Taxonomy" id="1849022"/>
    <lineage>
        <taxon>Bacteria</taxon>
        <taxon>Bacillati</taxon>
        <taxon>Actinomycetota</taxon>
        <taxon>Actinomycetes</taxon>
        <taxon>Micrococcales</taxon>
        <taxon>Demequinaceae</taxon>
        <taxon>Demequina</taxon>
    </lineage>
</organism>
<comment type="caution">
    <text evidence="9">The sequence shown here is derived from an EMBL/GenBank/DDBJ whole genome shotgun (WGS) entry which is preliminary data.</text>
</comment>
<name>A0ABQ6IF76_9MICO</name>
<dbReference type="Proteomes" id="UP001157125">
    <property type="component" value="Unassembled WGS sequence"/>
</dbReference>
<feature type="transmembrane region" description="Helical" evidence="7">
    <location>
        <begin position="546"/>
        <end position="567"/>
    </location>
</feature>
<evidence type="ECO:0000256" key="3">
    <source>
        <dbReference type="ARBA" id="ARBA00022692"/>
    </source>
</evidence>
<proteinExistence type="inferred from homology"/>